<dbReference type="InterPro" id="IPR011990">
    <property type="entry name" value="TPR-like_helical_dom_sf"/>
</dbReference>
<dbReference type="GO" id="GO:0005739">
    <property type="term" value="C:mitochondrion"/>
    <property type="evidence" value="ECO:0007669"/>
    <property type="project" value="TreeGrafter"/>
</dbReference>
<evidence type="ECO:0000313" key="3">
    <source>
        <dbReference type="WBParaSite" id="PSU_v2.g5924.t1"/>
    </source>
</evidence>
<dbReference type="GO" id="GO:0097431">
    <property type="term" value="C:mitotic spindle pole"/>
    <property type="evidence" value="ECO:0007669"/>
    <property type="project" value="TreeGrafter"/>
</dbReference>
<dbReference type="PANTHER" id="PTHR16056">
    <property type="entry name" value="REGULATOR OF MICROTUBULE DYNAMICS PROTEIN"/>
    <property type="match status" value="1"/>
</dbReference>
<reference evidence="3" key="1">
    <citation type="submission" date="2022-11" db="UniProtKB">
        <authorList>
            <consortium name="WormBaseParasite"/>
        </authorList>
    </citation>
    <scope>IDENTIFICATION</scope>
</reference>
<dbReference type="PANTHER" id="PTHR16056:SF36">
    <property type="entry name" value="TETRATRICOPEPTIDE REPEAT PROTEIN"/>
    <property type="match status" value="1"/>
</dbReference>
<evidence type="ECO:0000256" key="1">
    <source>
        <dbReference type="SAM" id="MobiDB-lite"/>
    </source>
</evidence>
<feature type="compositionally biased region" description="Acidic residues" evidence="1">
    <location>
        <begin position="211"/>
        <end position="223"/>
    </location>
</feature>
<protein>
    <submittedName>
        <fullName evidence="3">Tetratricopeptide repeat protein</fullName>
    </submittedName>
</protein>
<dbReference type="GO" id="GO:0005876">
    <property type="term" value="C:spindle microtubule"/>
    <property type="evidence" value="ECO:0007669"/>
    <property type="project" value="TreeGrafter"/>
</dbReference>
<accession>A0A914Z1C6</accession>
<proteinExistence type="predicted"/>
<dbReference type="GO" id="GO:0008017">
    <property type="term" value="F:microtubule binding"/>
    <property type="evidence" value="ECO:0007669"/>
    <property type="project" value="TreeGrafter"/>
</dbReference>
<feature type="region of interest" description="Disordered" evidence="1">
    <location>
        <begin position="204"/>
        <end position="223"/>
    </location>
</feature>
<sequence>MKDESNQNDVGLNWRLGQACYILANCSKEEEQRRAFLLEGHGYIVRAYEKAPRDPDVLRWAPIITGSLSENASGNKERIQYGHEFKKYIDEAIEHLPEDFALFHMRGRFRYEVASLSLIERGVASVFFATPPSATYQEALDDLLKAEEMDSGAIDNMLYLGKTYKALGNDAEARRWFNKTAKTEGIDFVDNEQIQEARQLLSELPGAKEDELQESDCDTAEEI</sequence>
<dbReference type="WBParaSite" id="PSU_v2.g5924.t1">
    <property type="protein sequence ID" value="PSU_v2.g5924.t1"/>
    <property type="gene ID" value="PSU_v2.g5924"/>
</dbReference>
<dbReference type="Proteomes" id="UP000887577">
    <property type="component" value="Unplaced"/>
</dbReference>
<evidence type="ECO:0000313" key="2">
    <source>
        <dbReference type="Proteomes" id="UP000887577"/>
    </source>
</evidence>
<dbReference type="InterPro" id="IPR049039">
    <property type="entry name" value="RMD1-3_a_helical_rpt"/>
</dbReference>
<dbReference type="Pfam" id="PF21033">
    <property type="entry name" value="RMD1-3"/>
    <property type="match status" value="1"/>
</dbReference>
<organism evidence="2 3">
    <name type="scientific">Panagrolaimus superbus</name>
    <dbReference type="NCBI Taxonomy" id="310955"/>
    <lineage>
        <taxon>Eukaryota</taxon>
        <taxon>Metazoa</taxon>
        <taxon>Ecdysozoa</taxon>
        <taxon>Nematoda</taxon>
        <taxon>Chromadorea</taxon>
        <taxon>Rhabditida</taxon>
        <taxon>Tylenchina</taxon>
        <taxon>Panagrolaimomorpha</taxon>
        <taxon>Panagrolaimoidea</taxon>
        <taxon>Panagrolaimidae</taxon>
        <taxon>Panagrolaimus</taxon>
    </lineage>
</organism>
<dbReference type="SUPFAM" id="SSF48452">
    <property type="entry name" value="TPR-like"/>
    <property type="match status" value="1"/>
</dbReference>
<dbReference type="AlphaFoldDB" id="A0A914Z1C6"/>
<name>A0A914Z1C6_9BILA</name>
<keyword evidence="2" id="KW-1185">Reference proteome</keyword>
<dbReference type="Gene3D" id="1.25.40.10">
    <property type="entry name" value="Tetratricopeptide repeat domain"/>
    <property type="match status" value="1"/>
</dbReference>